<keyword evidence="24" id="KW-1185">Reference proteome</keyword>
<dbReference type="Pfam" id="PF01453">
    <property type="entry name" value="B_lectin"/>
    <property type="match status" value="1"/>
</dbReference>
<keyword evidence="15" id="KW-0675">Receptor</keyword>
<keyword evidence="8" id="KW-0430">Lectin</keyword>
<dbReference type="CDD" id="cd14066">
    <property type="entry name" value="STKc_IRAK"/>
    <property type="match status" value="1"/>
</dbReference>
<feature type="domain" description="Bulb-type lectin" evidence="23">
    <location>
        <begin position="43"/>
        <end position="161"/>
    </location>
</feature>
<dbReference type="InterPro" id="IPR017441">
    <property type="entry name" value="Protein_kinase_ATP_BS"/>
</dbReference>
<dbReference type="SMART" id="SM00220">
    <property type="entry name" value="S_TKc"/>
    <property type="match status" value="1"/>
</dbReference>
<dbReference type="PANTHER" id="PTHR47976">
    <property type="entry name" value="G-TYPE LECTIN S-RECEPTOR-LIKE SERINE/THREONINE-PROTEIN KINASE SD2-5"/>
    <property type="match status" value="1"/>
</dbReference>
<dbReference type="AlphaFoldDB" id="A0A8B9AIB0"/>
<evidence type="ECO:0000256" key="2">
    <source>
        <dbReference type="ARBA" id="ARBA00022527"/>
    </source>
</evidence>
<gene>
    <name evidence="25" type="primary">LOC120111958</name>
</gene>
<feature type="domain" description="Protein kinase" evidence="22">
    <location>
        <begin position="506"/>
        <end position="780"/>
    </location>
</feature>
<dbReference type="InterPro" id="IPR051343">
    <property type="entry name" value="G-type_lectin_kinases/EP1-like"/>
</dbReference>
<dbReference type="PROSITE" id="PS50927">
    <property type="entry name" value="BULB_LECTIN"/>
    <property type="match status" value="1"/>
</dbReference>
<evidence type="ECO:0000256" key="6">
    <source>
        <dbReference type="ARBA" id="ARBA00022692"/>
    </source>
</evidence>
<evidence type="ECO:0000256" key="11">
    <source>
        <dbReference type="ARBA" id="ARBA00022840"/>
    </source>
</evidence>
<dbReference type="GO" id="GO:0016020">
    <property type="term" value="C:membrane"/>
    <property type="evidence" value="ECO:0007669"/>
    <property type="project" value="UniProtKB-SubCell"/>
</dbReference>
<keyword evidence="6 21" id="KW-0812">Transmembrane</keyword>
<dbReference type="InterPro" id="IPR000719">
    <property type="entry name" value="Prot_kinase_dom"/>
</dbReference>
<dbReference type="InterPro" id="IPR001480">
    <property type="entry name" value="Bulb-type_lectin_dom"/>
</dbReference>
<keyword evidence="13 21" id="KW-0472">Membrane</keyword>
<comment type="subcellular location">
    <subcellularLocation>
        <location evidence="1">Membrane</location>
        <topology evidence="1">Single-pass type I membrane protein</topology>
    </subcellularLocation>
</comment>
<keyword evidence="4" id="KW-0597">Phosphoprotein</keyword>
<evidence type="ECO:0000256" key="1">
    <source>
        <dbReference type="ARBA" id="ARBA00004479"/>
    </source>
</evidence>
<feature type="transmembrane region" description="Helical" evidence="21">
    <location>
        <begin position="444"/>
        <end position="464"/>
    </location>
</feature>
<dbReference type="GO" id="GO:0051707">
    <property type="term" value="P:response to other organism"/>
    <property type="evidence" value="ECO:0007669"/>
    <property type="project" value="UniProtKB-ARBA"/>
</dbReference>
<evidence type="ECO:0000256" key="21">
    <source>
        <dbReference type="SAM" id="Phobius"/>
    </source>
</evidence>
<dbReference type="InterPro" id="IPR024171">
    <property type="entry name" value="SRK-like_kinase"/>
</dbReference>
<dbReference type="Gene3D" id="1.10.510.10">
    <property type="entry name" value="Transferase(Phosphotransferase) domain 1"/>
    <property type="match status" value="1"/>
</dbReference>
<keyword evidence="9 19" id="KW-0547">Nucleotide-binding</keyword>
<evidence type="ECO:0000256" key="8">
    <source>
        <dbReference type="ARBA" id="ARBA00022734"/>
    </source>
</evidence>
<evidence type="ECO:0000313" key="25">
    <source>
        <dbReference type="RefSeq" id="XP_038986456.1"/>
    </source>
</evidence>
<dbReference type="FunFam" id="2.90.10.10:FF:000008">
    <property type="entry name" value="Serine/threonine-protein kinase"/>
    <property type="match status" value="1"/>
</dbReference>
<dbReference type="GO" id="GO:0004674">
    <property type="term" value="F:protein serine/threonine kinase activity"/>
    <property type="evidence" value="ECO:0007669"/>
    <property type="project" value="UniProtKB-KW"/>
</dbReference>
<dbReference type="FunFam" id="3.30.200.20:FF:000178">
    <property type="entry name" value="serine/threonine-protein kinase PBS1-like"/>
    <property type="match status" value="1"/>
</dbReference>
<sequence length="872" mass="95048">MSMEIQLPPVLVRSIVIVIWSAIALLVKPCSCSTQNRQIAPGFEGSEMNWIDHDGLFLFSNGSIFAFGFTTYGSKDTTSFLLQVIHLGTSTVVWTANRGSPVTSSDNFVFDKNGNAYLESGGTTIWSTSTSGKGATSMLLQDSGNLVVLGSNISAPPLWQSFGHPTDTLLSGQIFADGMTLVSKPNSNNLSYHLRIDSGDMILYADFRPPQPYWSLQQDSRKVINKIGGGMHSATLVSNSWNFYDQKRSLLWQFVIASGSVDANGAWAAVLGVDGFISFYSLDNGGSGAPSSTKIPQGSCDTPEPCGPYYICESGTRCQCPSILNRDSNCNPDITSPCSSETAFMLAKLDDGVGYFATRFLSPSAKSNLTGCTDACTHNCSCVALFHDSKSGDCFLFNQIGSLQQSAPNVTGVVSFIKIASDGGGNQSPRQEGGGSSGGKHSTIVVIISLATAAVIAVLIYFAIRIRQRKRLPEPSQGSSEEDNFLEGITGMPVRLGYRELQEATDNFSIKLGQGGFGSVYLGKLPDGTQVAVKKLEGIGQGRKEFRSEVAIIGSIHHFHLVRLRGFCAEGMHRLLAYEYLAKGSLDRWIFQNNDEGFQLDWDKRYNIALGTAKGLAYLHEDCDSKIIHCDIKPENVLLDENYIAKVSDFGLAKLMTREQSHVFTTLRGTRGYLAPEWITNYAISEKSDVYSFGMVLLEIIGGRKNFDPAESSEKAHFPSYAFKKMEEGKLKEVFDAKLKFNDEDERVETAIKVALWCIQEDLSLRPSMTKVVQMLEGLLDVPQPPTSSQMGFRLYANVFKSTSEEGTSSGPSDCNSDAFLSAVRLSGPSAIRGLRNSLLSNISCISWSKKKLIVIIIPLALQYVILDSLLS</sequence>
<evidence type="ECO:0000256" key="14">
    <source>
        <dbReference type="ARBA" id="ARBA00023157"/>
    </source>
</evidence>
<keyword evidence="2 19" id="KW-0723">Serine/threonine-protein kinase</keyword>
<keyword evidence="10 19" id="KW-0418">Kinase</keyword>
<dbReference type="Gene3D" id="3.30.200.20">
    <property type="entry name" value="Phosphorylase Kinase, domain 1"/>
    <property type="match status" value="1"/>
</dbReference>
<evidence type="ECO:0000256" key="20">
    <source>
        <dbReference type="PROSITE-ProRule" id="PRU10141"/>
    </source>
</evidence>
<keyword evidence="5 19" id="KW-0808">Transferase</keyword>
<feature type="binding site" evidence="20">
    <location>
        <position position="535"/>
    </location>
    <ligand>
        <name>ATP</name>
        <dbReference type="ChEBI" id="CHEBI:30616"/>
    </ligand>
</feature>
<evidence type="ECO:0000256" key="5">
    <source>
        <dbReference type="ARBA" id="ARBA00022679"/>
    </source>
</evidence>
<name>A0A8B9AIB0_PHODC</name>
<accession>A0A8B9AIB0</accession>
<dbReference type="PROSITE" id="PS50011">
    <property type="entry name" value="PROTEIN_KINASE_DOM"/>
    <property type="match status" value="1"/>
</dbReference>
<evidence type="ECO:0000259" key="23">
    <source>
        <dbReference type="PROSITE" id="PS50927"/>
    </source>
</evidence>
<evidence type="ECO:0000256" key="19">
    <source>
        <dbReference type="PIRNR" id="PIRNR000641"/>
    </source>
</evidence>
<evidence type="ECO:0000256" key="12">
    <source>
        <dbReference type="ARBA" id="ARBA00022989"/>
    </source>
</evidence>
<proteinExistence type="inferred from homology"/>
<dbReference type="Proteomes" id="UP000228380">
    <property type="component" value="Chromosome 9"/>
</dbReference>
<evidence type="ECO:0000256" key="15">
    <source>
        <dbReference type="ARBA" id="ARBA00023170"/>
    </source>
</evidence>
<keyword evidence="12 21" id="KW-1133">Transmembrane helix</keyword>
<dbReference type="PIRSF" id="PIRSF000641">
    <property type="entry name" value="SRK"/>
    <property type="match status" value="1"/>
</dbReference>
<evidence type="ECO:0000313" key="24">
    <source>
        <dbReference type="Proteomes" id="UP000228380"/>
    </source>
</evidence>
<keyword evidence="16" id="KW-0325">Glycoprotein</keyword>
<dbReference type="GeneID" id="120111958"/>
<dbReference type="CDD" id="cd00028">
    <property type="entry name" value="B_lectin"/>
    <property type="match status" value="1"/>
</dbReference>
<dbReference type="PROSITE" id="PS00107">
    <property type="entry name" value="PROTEIN_KINASE_ATP"/>
    <property type="match status" value="1"/>
</dbReference>
<dbReference type="Gene3D" id="2.90.10.10">
    <property type="entry name" value="Bulb-type lectin domain"/>
    <property type="match status" value="1"/>
</dbReference>
<dbReference type="SUPFAM" id="SSF51110">
    <property type="entry name" value="alpha-D-mannose-specific plant lectins"/>
    <property type="match status" value="1"/>
</dbReference>
<dbReference type="RefSeq" id="XP_038986456.1">
    <property type="nucleotide sequence ID" value="XM_039130528.1"/>
</dbReference>
<keyword evidence="7" id="KW-0732">Signal</keyword>
<evidence type="ECO:0000256" key="18">
    <source>
        <dbReference type="ARBA" id="ARBA00048679"/>
    </source>
</evidence>
<evidence type="ECO:0000256" key="13">
    <source>
        <dbReference type="ARBA" id="ARBA00023136"/>
    </source>
</evidence>
<evidence type="ECO:0000256" key="10">
    <source>
        <dbReference type="ARBA" id="ARBA00022777"/>
    </source>
</evidence>
<dbReference type="InterPro" id="IPR008271">
    <property type="entry name" value="Ser/Thr_kinase_AS"/>
</dbReference>
<dbReference type="EC" id="2.7.11.1" evidence="19"/>
<dbReference type="InterPro" id="IPR011009">
    <property type="entry name" value="Kinase-like_dom_sf"/>
</dbReference>
<evidence type="ECO:0000256" key="9">
    <source>
        <dbReference type="ARBA" id="ARBA00022741"/>
    </source>
</evidence>
<organism evidence="24 25">
    <name type="scientific">Phoenix dactylifera</name>
    <name type="common">Date palm</name>
    <dbReference type="NCBI Taxonomy" id="42345"/>
    <lineage>
        <taxon>Eukaryota</taxon>
        <taxon>Viridiplantae</taxon>
        <taxon>Streptophyta</taxon>
        <taxon>Embryophyta</taxon>
        <taxon>Tracheophyta</taxon>
        <taxon>Spermatophyta</taxon>
        <taxon>Magnoliopsida</taxon>
        <taxon>Liliopsida</taxon>
        <taxon>Arecaceae</taxon>
        <taxon>Coryphoideae</taxon>
        <taxon>Phoeniceae</taxon>
        <taxon>Phoenix</taxon>
    </lineage>
</organism>
<dbReference type="Pfam" id="PF00069">
    <property type="entry name" value="Pkinase"/>
    <property type="match status" value="1"/>
</dbReference>
<dbReference type="SMART" id="SM00108">
    <property type="entry name" value="B_lectin"/>
    <property type="match status" value="1"/>
</dbReference>
<evidence type="ECO:0000256" key="17">
    <source>
        <dbReference type="ARBA" id="ARBA00047899"/>
    </source>
</evidence>
<dbReference type="KEGG" id="pda:120111958"/>
<dbReference type="FunFam" id="1.10.510.10:FF:000248">
    <property type="entry name" value="S-receptor-like kinase 5"/>
    <property type="match status" value="1"/>
</dbReference>
<evidence type="ECO:0000256" key="16">
    <source>
        <dbReference type="ARBA" id="ARBA00023180"/>
    </source>
</evidence>
<dbReference type="GO" id="GO:0005524">
    <property type="term" value="F:ATP binding"/>
    <property type="evidence" value="ECO:0007669"/>
    <property type="project" value="UniProtKB-UniRule"/>
</dbReference>
<comment type="similarity">
    <text evidence="19">Belongs to the protein kinase superfamily. Ser/Thr protein kinase family.</text>
</comment>
<dbReference type="OrthoDB" id="1668230at2759"/>
<comment type="catalytic activity">
    <reaction evidence="18 19">
        <text>L-seryl-[protein] + ATP = O-phospho-L-seryl-[protein] + ADP + H(+)</text>
        <dbReference type="Rhea" id="RHEA:17989"/>
        <dbReference type="Rhea" id="RHEA-COMP:9863"/>
        <dbReference type="Rhea" id="RHEA-COMP:11604"/>
        <dbReference type="ChEBI" id="CHEBI:15378"/>
        <dbReference type="ChEBI" id="CHEBI:29999"/>
        <dbReference type="ChEBI" id="CHEBI:30616"/>
        <dbReference type="ChEBI" id="CHEBI:83421"/>
        <dbReference type="ChEBI" id="CHEBI:456216"/>
        <dbReference type="EC" id="2.7.11.1"/>
    </reaction>
</comment>
<dbReference type="SUPFAM" id="SSF56112">
    <property type="entry name" value="Protein kinase-like (PK-like)"/>
    <property type="match status" value="1"/>
</dbReference>
<keyword evidence="3" id="KW-0245">EGF-like domain</keyword>
<reference evidence="25" key="2">
    <citation type="submission" date="2025-08" db="UniProtKB">
        <authorList>
            <consortium name="RefSeq"/>
        </authorList>
    </citation>
    <scope>IDENTIFICATION</scope>
    <source>
        <tissue evidence="25">Young leaves</tissue>
    </source>
</reference>
<dbReference type="GO" id="GO:0030246">
    <property type="term" value="F:carbohydrate binding"/>
    <property type="evidence" value="ECO:0007669"/>
    <property type="project" value="UniProtKB-KW"/>
</dbReference>
<feature type="transmembrane region" description="Helical" evidence="21">
    <location>
        <begin position="7"/>
        <end position="27"/>
    </location>
</feature>
<keyword evidence="14" id="KW-1015">Disulfide bond</keyword>
<evidence type="ECO:0000256" key="3">
    <source>
        <dbReference type="ARBA" id="ARBA00022536"/>
    </source>
</evidence>
<keyword evidence="11 19" id="KW-0067">ATP-binding</keyword>
<dbReference type="InterPro" id="IPR036426">
    <property type="entry name" value="Bulb-type_lectin_dom_sf"/>
</dbReference>
<evidence type="ECO:0000259" key="22">
    <source>
        <dbReference type="PROSITE" id="PS50011"/>
    </source>
</evidence>
<reference evidence="24" key="1">
    <citation type="journal article" date="2019" name="Nat. Commun.">
        <title>Genome-wide association mapping of date palm fruit traits.</title>
        <authorList>
            <person name="Hazzouri K.M."/>
            <person name="Gros-Balthazard M."/>
            <person name="Flowers J.M."/>
            <person name="Copetti D."/>
            <person name="Lemansour A."/>
            <person name="Lebrun M."/>
            <person name="Masmoudi K."/>
            <person name="Ferrand S."/>
            <person name="Dhar M.I."/>
            <person name="Fresquez Z.A."/>
            <person name="Rosas U."/>
            <person name="Zhang J."/>
            <person name="Talag J."/>
            <person name="Lee S."/>
            <person name="Kudrna D."/>
            <person name="Powell R.F."/>
            <person name="Leitch I.J."/>
            <person name="Krueger R.R."/>
            <person name="Wing R.A."/>
            <person name="Amiri K.M.A."/>
            <person name="Purugganan M.D."/>
        </authorList>
    </citation>
    <scope>NUCLEOTIDE SEQUENCE [LARGE SCALE GENOMIC DNA]</scope>
    <source>
        <strain evidence="24">cv. Khalas</strain>
    </source>
</reference>
<evidence type="ECO:0000256" key="4">
    <source>
        <dbReference type="ARBA" id="ARBA00022553"/>
    </source>
</evidence>
<evidence type="ECO:0000256" key="7">
    <source>
        <dbReference type="ARBA" id="ARBA00022729"/>
    </source>
</evidence>
<dbReference type="PANTHER" id="PTHR47976:SF115">
    <property type="entry name" value="RECEPTOR-LIKE SERINE_THREONINE-PROTEIN KINASE"/>
    <property type="match status" value="1"/>
</dbReference>
<protein>
    <recommendedName>
        <fullName evidence="19">Receptor-like serine/threonine-protein kinase</fullName>
        <ecNumber evidence="19">2.7.11.1</ecNumber>
    </recommendedName>
</protein>
<comment type="catalytic activity">
    <reaction evidence="17 19">
        <text>L-threonyl-[protein] + ATP = O-phospho-L-threonyl-[protein] + ADP + H(+)</text>
        <dbReference type="Rhea" id="RHEA:46608"/>
        <dbReference type="Rhea" id="RHEA-COMP:11060"/>
        <dbReference type="Rhea" id="RHEA-COMP:11605"/>
        <dbReference type="ChEBI" id="CHEBI:15378"/>
        <dbReference type="ChEBI" id="CHEBI:30013"/>
        <dbReference type="ChEBI" id="CHEBI:30616"/>
        <dbReference type="ChEBI" id="CHEBI:61977"/>
        <dbReference type="ChEBI" id="CHEBI:456216"/>
        <dbReference type="EC" id="2.7.11.1"/>
    </reaction>
</comment>
<dbReference type="PROSITE" id="PS00108">
    <property type="entry name" value="PROTEIN_KINASE_ST"/>
    <property type="match status" value="1"/>
</dbReference>